<feature type="region of interest" description="Disordered" evidence="5">
    <location>
        <begin position="265"/>
        <end position="292"/>
    </location>
</feature>
<proteinExistence type="predicted"/>
<organism evidence="8 9">
    <name type="scientific">Hymenobacter koreensis</name>
    <dbReference type="NCBI Taxonomy" id="1084523"/>
    <lineage>
        <taxon>Bacteria</taxon>
        <taxon>Pseudomonadati</taxon>
        <taxon>Bacteroidota</taxon>
        <taxon>Cytophagia</taxon>
        <taxon>Cytophagales</taxon>
        <taxon>Hymenobacteraceae</taxon>
        <taxon>Hymenobacter</taxon>
    </lineage>
</organism>
<evidence type="ECO:0000256" key="1">
    <source>
        <dbReference type="ARBA" id="ARBA00022670"/>
    </source>
</evidence>
<dbReference type="SUPFAM" id="SSF55486">
    <property type="entry name" value="Metalloproteases ('zincins'), catalytic domain"/>
    <property type="match status" value="1"/>
</dbReference>
<evidence type="ECO:0000259" key="6">
    <source>
        <dbReference type="Pfam" id="PF00413"/>
    </source>
</evidence>
<feature type="compositionally biased region" description="Polar residues" evidence="5">
    <location>
        <begin position="278"/>
        <end position="292"/>
    </location>
</feature>
<dbReference type="Proteomes" id="UP001500454">
    <property type="component" value="Unassembled WGS sequence"/>
</dbReference>
<evidence type="ECO:0008006" key="10">
    <source>
        <dbReference type="Google" id="ProtNLM"/>
    </source>
</evidence>
<dbReference type="Gene3D" id="3.40.390.10">
    <property type="entry name" value="Collagenase (Catalytic Domain)"/>
    <property type="match status" value="1"/>
</dbReference>
<dbReference type="SUPFAM" id="SSF81296">
    <property type="entry name" value="E set domains"/>
    <property type="match status" value="1"/>
</dbReference>
<keyword evidence="9" id="KW-1185">Reference proteome</keyword>
<name>A0ABP8IY39_9BACT</name>
<keyword evidence="3" id="KW-0378">Hydrolase</keyword>
<dbReference type="Pfam" id="PF00413">
    <property type="entry name" value="Peptidase_M10"/>
    <property type="match status" value="1"/>
</dbReference>
<evidence type="ECO:0000313" key="9">
    <source>
        <dbReference type="Proteomes" id="UP001500454"/>
    </source>
</evidence>
<keyword evidence="1" id="KW-0645">Protease</keyword>
<dbReference type="InterPro" id="IPR024079">
    <property type="entry name" value="MetalloPept_cat_dom_sf"/>
</dbReference>
<keyword evidence="4" id="KW-0862">Zinc</keyword>
<evidence type="ECO:0000256" key="5">
    <source>
        <dbReference type="SAM" id="MobiDB-lite"/>
    </source>
</evidence>
<evidence type="ECO:0000313" key="8">
    <source>
        <dbReference type="EMBL" id="GAA4378797.1"/>
    </source>
</evidence>
<dbReference type="InterPro" id="IPR002909">
    <property type="entry name" value="IPT_dom"/>
</dbReference>
<feature type="domain" description="IPT/TIG" evidence="7">
    <location>
        <begin position="201"/>
        <end position="295"/>
    </location>
</feature>
<dbReference type="InterPro" id="IPR013783">
    <property type="entry name" value="Ig-like_fold"/>
</dbReference>
<comment type="caution">
    <text evidence="8">The sequence shown here is derived from an EMBL/GenBank/DDBJ whole genome shotgun (WGS) entry which is preliminary data.</text>
</comment>
<evidence type="ECO:0000256" key="2">
    <source>
        <dbReference type="ARBA" id="ARBA00022723"/>
    </source>
</evidence>
<protein>
    <recommendedName>
        <fullName evidence="10">T9SS type A sorting domain-containing protein</fullName>
    </recommendedName>
</protein>
<gene>
    <name evidence="8" type="ORF">GCM10023186_15670</name>
</gene>
<dbReference type="InterPro" id="IPR001818">
    <property type="entry name" value="Pept_M10_metallopeptidase"/>
</dbReference>
<evidence type="ECO:0000259" key="7">
    <source>
        <dbReference type="Pfam" id="PF01833"/>
    </source>
</evidence>
<reference evidence="9" key="1">
    <citation type="journal article" date="2019" name="Int. J. Syst. Evol. Microbiol.">
        <title>The Global Catalogue of Microorganisms (GCM) 10K type strain sequencing project: providing services to taxonomists for standard genome sequencing and annotation.</title>
        <authorList>
            <consortium name="The Broad Institute Genomics Platform"/>
            <consortium name="The Broad Institute Genome Sequencing Center for Infectious Disease"/>
            <person name="Wu L."/>
            <person name="Ma J."/>
        </authorList>
    </citation>
    <scope>NUCLEOTIDE SEQUENCE [LARGE SCALE GENOMIC DNA]</scope>
    <source>
        <strain evidence="9">JCM 17924</strain>
    </source>
</reference>
<keyword evidence="2" id="KW-0479">Metal-binding</keyword>
<evidence type="ECO:0000256" key="4">
    <source>
        <dbReference type="ARBA" id="ARBA00022833"/>
    </source>
</evidence>
<accession>A0ABP8IY39</accession>
<dbReference type="Pfam" id="PF01833">
    <property type="entry name" value="TIG"/>
    <property type="match status" value="1"/>
</dbReference>
<dbReference type="InterPro" id="IPR014756">
    <property type="entry name" value="Ig_E-set"/>
</dbReference>
<dbReference type="Gene3D" id="2.60.40.10">
    <property type="entry name" value="Immunoglobulins"/>
    <property type="match status" value="1"/>
</dbReference>
<sequence length="690" mass="73884">MVPGAGALAQQPAPVAERTSCLLLPLDVAERAARVPLVVEGEVVAQTSFWDQERRRIYTANTVRAYKLLKGNLPGGSSELTIITEGGTVGYERHELTNTLELQIGTQGVLFLESAPFPNLPATMAGSWAAYASQQGFVRYSLADLSAAEPFRTYAQIDAAFYRQLLPGVTQAPRELAPNAALAAAQARKATAGRGVNVVLIATLSPTTLSAGTGAVLTIRGSGFGPTTGSVAFRNADDGGATFTPVLGTDILSWSDTQIQVRVPSYSAEQKPAGTGNVRVTTSDGQQGQSPTPVTIVFAQSNVQETNTKEVVPTDHFNQNGNGGYSFRYDPGFAQNAPAAQSFQRALAQWRCQTTINWEVGATRTSRGVSADNVNAVEFDQGSELPARVLGRTTSYYSGCRSTTGQLLFWVREIDMQFDDGINWQFGPAPATGGQFDFETVAVHELGHGHQLSHIIRPGAVMHFAVANGQNQRTLNRDSDINGGRTILRTRSFVADACGPAPMQPAPLVGALQSVVNEGAGVRLTWVTRDECNVQSFVLERSADNQTWQTVAQVPATPPAATYSRFDSQPLPGLSYYRLRVVLATDGESLAAPSVPVRAQGGSARAFQVFPNPTAGATVQLEYVATAPGDLVVRFYDAVGRYRGGQRLQVQQVGLNQLSITLPANLRAGWYALRWEGPDQKGTLPIIKLE</sequence>
<feature type="domain" description="Peptidase M10 metallopeptidase" evidence="6">
    <location>
        <begin position="412"/>
        <end position="483"/>
    </location>
</feature>
<evidence type="ECO:0000256" key="3">
    <source>
        <dbReference type="ARBA" id="ARBA00022801"/>
    </source>
</evidence>
<dbReference type="EMBL" id="BAABHA010000002">
    <property type="protein sequence ID" value="GAA4378797.1"/>
    <property type="molecule type" value="Genomic_DNA"/>
</dbReference>